<reference evidence="3 4" key="1">
    <citation type="submission" date="2016-11" db="EMBL/GenBank/DDBJ databases">
        <authorList>
            <person name="Jaros S."/>
            <person name="Januszkiewicz K."/>
            <person name="Wedrychowicz H."/>
        </authorList>
    </citation>
    <scope>NUCLEOTIDE SEQUENCE [LARGE SCALE GENOMIC DNA]</scope>
    <source>
        <strain evidence="3 4">DSM 25479</strain>
    </source>
</reference>
<evidence type="ECO:0000313" key="4">
    <source>
        <dbReference type="Proteomes" id="UP000184335"/>
    </source>
</evidence>
<dbReference type="PANTHER" id="PTHR44068:SF1">
    <property type="entry name" value="HYPOTHETICAL LOC100005854"/>
    <property type="match status" value="1"/>
</dbReference>
<dbReference type="GO" id="GO:0032259">
    <property type="term" value="P:methylation"/>
    <property type="evidence" value="ECO:0007669"/>
    <property type="project" value="UniProtKB-KW"/>
</dbReference>
<dbReference type="SUPFAM" id="SSF53335">
    <property type="entry name" value="S-adenosyl-L-methionine-dependent methyltransferases"/>
    <property type="match status" value="1"/>
</dbReference>
<dbReference type="GO" id="GO:0003838">
    <property type="term" value="F:sterol 24-C-methyltransferase activity"/>
    <property type="evidence" value="ECO:0007669"/>
    <property type="project" value="TreeGrafter"/>
</dbReference>
<accession>A0A1M6HKC2</accession>
<dbReference type="RefSeq" id="WP_073180931.1">
    <property type="nucleotide sequence ID" value="NZ_FQYI01000013.1"/>
</dbReference>
<dbReference type="EMBL" id="FQYI01000013">
    <property type="protein sequence ID" value="SHJ22631.1"/>
    <property type="molecule type" value="Genomic_DNA"/>
</dbReference>
<dbReference type="Proteomes" id="UP000184335">
    <property type="component" value="Unassembled WGS sequence"/>
</dbReference>
<name>A0A1M6HKC2_9FLAO</name>
<evidence type="ECO:0000313" key="3">
    <source>
        <dbReference type="EMBL" id="SHJ22631.1"/>
    </source>
</evidence>
<gene>
    <name evidence="3" type="ORF">SAMN05443429_1138</name>
</gene>
<dbReference type="InterPro" id="IPR050447">
    <property type="entry name" value="Erg6_SMT_methyltransf"/>
</dbReference>
<dbReference type="InterPro" id="IPR029063">
    <property type="entry name" value="SAM-dependent_MTases_sf"/>
</dbReference>
<proteinExistence type="predicted"/>
<dbReference type="OrthoDB" id="9770553at2"/>
<dbReference type="GO" id="GO:0016126">
    <property type="term" value="P:sterol biosynthetic process"/>
    <property type="evidence" value="ECO:0007669"/>
    <property type="project" value="TreeGrafter"/>
</dbReference>
<keyword evidence="3" id="KW-0489">Methyltransferase</keyword>
<protein>
    <submittedName>
        <fullName evidence="3">Methyltransferase domain-containing protein</fullName>
    </submittedName>
</protein>
<dbReference type="PANTHER" id="PTHR44068">
    <property type="entry name" value="ZGC:194242"/>
    <property type="match status" value="1"/>
</dbReference>
<dbReference type="Gene3D" id="3.40.50.150">
    <property type="entry name" value="Vaccinia Virus protein VP39"/>
    <property type="match status" value="1"/>
</dbReference>
<organism evidence="3 4">
    <name type="scientific">Cruoricaptor ignavus</name>
    <dbReference type="NCBI Taxonomy" id="1118202"/>
    <lineage>
        <taxon>Bacteria</taxon>
        <taxon>Pseudomonadati</taxon>
        <taxon>Bacteroidota</taxon>
        <taxon>Flavobacteriia</taxon>
        <taxon>Flavobacteriales</taxon>
        <taxon>Weeksellaceae</taxon>
        <taxon>Cruoricaptor</taxon>
    </lineage>
</organism>
<evidence type="ECO:0000259" key="2">
    <source>
        <dbReference type="Pfam" id="PF08241"/>
    </source>
</evidence>
<dbReference type="AlphaFoldDB" id="A0A1M6HKC2"/>
<keyword evidence="1 3" id="KW-0808">Transferase</keyword>
<dbReference type="STRING" id="1118202.SAMN05443429_1138"/>
<keyword evidence="4" id="KW-1185">Reference proteome</keyword>
<dbReference type="InterPro" id="IPR013216">
    <property type="entry name" value="Methyltransf_11"/>
</dbReference>
<sequence length="221" mass="26125">MLLDQWDIDERELARQMACPCGDVGRCLAQEMQRSNREVLEFCLSKFPESPKKALELGHGNGAHIETVFEKKPDLLYFGLEVSETMFQEAIQHNQSRIQKNKVAFAVYDGQHIPFYDNTFDVAFSLNTIYFWKNPVRLLKEMYRVMEVGGVFIIAFCTTECMKKMPYVCYGFKLYEIEEWRVFFENEGFYIEDESYYMEAFELGDQPHIGREFVRLCLRKI</sequence>
<feature type="domain" description="Methyltransferase type 11" evidence="2">
    <location>
        <begin position="55"/>
        <end position="154"/>
    </location>
</feature>
<evidence type="ECO:0000256" key="1">
    <source>
        <dbReference type="ARBA" id="ARBA00022679"/>
    </source>
</evidence>
<dbReference type="CDD" id="cd02440">
    <property type="entry name" value="AdoMet_MTases"/>
    <property type="match status" value="1"/>
</dbReference>
<dbReference type="Pfam" id="PF08241">
    <property type="entry name" value="Methyltransf_11"/>
    <property type="match status" value="1"/>
</dbReference>